<dbReference type="AlphaFoldDB" id="A0A1I0T7G8"/>
<proteinExistence type="predicted"/>
<gene>
    <name evidence="2" type="ORF">SAMN05192569_101546</name>
</gene>
<keyword evidence="3" id="KW-1185">Reference proteome</keyword>
<evidence type="ECO:0000313" key="3">
    <source>
        <dbReference type="Proteomes" id="UP000198650"/>
    </source>
</evidence>
<dbReference type="Proteomes" id="UP000198650">
    <property type="component" value="Unassembled WGS sequence"/>
</dbReference>
<organism evidence="2 3">
    <name type="scientific">Parageobacillus thermantarcticus</name>
    <dbReference type="NCBI Taxonomy" id="186116"/>
    <lineage>
        <taxon>Bacteria</taxon>
        <taxon>Bacillati</taxon>
        <taxon>Bacillota</taxon>
        <taxon>Bacilli</taxon>
        <taxon>Bacillales</taxon>
        <taxon>Anoxybacillaceae</taxon>
        <taxon>Parageobacillus</taxon>
    </lineage>
</organism>
<name>A0A1I0T7G8_9BACL</name>
<protein>
    <submittedName>
        <fullName evidence="2">Uncharacterized protein</fullName>
    </submittedName>
</protein>
<dbReference type="EMBL" id="FOJS01000015">
    <property type="protein sequence ID" value="SFA47725.1"/>
    <property type="molecule type" value="Genomic_DNA"/>
</dbReference>
<sequence>MGKWISMFLMAVIITVLLFWGLAGLIGRPDELLFVIGIIISLQCSLIITLLISILEKLPKKK</sequence>
<keyword evidence="1" id="KW-1133">Transmembrane helix</keyword>
<accession>A0A1I0T7G8</accession>
<feature type="transmembrane region" description="Helical" evidence="1">
    <location>
        <begin position="7"/>
        <end position="26"/>
    </location>
</feature>
<evidence type="ECO:0000256" key="1">
    <source>
        <dbReference type="SAM" id="Phobius"/>
    </source>
</evidence>
<keyword evidence="1" id="KW-0812">Transmembrane</keyword>
<feature type="transmembrane region" description="Helical" evidence="1">
    <location>
        <begin position="32"/>
        <end position="55"/>
    </location>
</feature>
<reference evidence="3" key="1">
    <citation type="submission" date="2016-10" db="EMBL/GenBank/DDBJ databases">
        <authorList>
            <person name="Varghese N."/>
            <person name="Submissions S."/>
        </authorList>
    </citation>
    <scope>NUCLEOTIDE SEQUENCE [LARGE SCALE GENOMIC DNA]</scope>
    <source>
        <strain evidence="3">M1</strain>
    </source>
</reference>
<evidence type="ECO:0000313" key="2">
    <source>
        <dbReference type="EMBL" id="SFA47725.1"/>
    </source>
</evidence>
<keyword evidence="1" id="KW-0472">Membrane</keyword>
<dbReference type="RefSeq" id="WP_090949162.1">
    <property type="nucleotide sequence ID" value="NZ_FOJS01000015.1"/>
</dbReference>